<keyword evidence="7" id="KW-0862">Zinc</keyword>
<dbReference type="OrthoDB" id="264354at2759"/>
<evidence type="ECO:0000256" key="2">
    <source>
        <dbReference type="ARBA" id="ARBA00022679"/>
    </source>
</evidence>
<dbReference type="AlphaFoldDB" id="A0A1Y1S5W7"/>
<evidence type="ECO:0000256" key="10">
    <source>
        <dbReference type="SAM" id="Phobius"/>
    </source>
</evidence>
<evidence type="ECO:0000256" key="3">
    <source>
        <dbReference type="ARBA" id="ARBA00022692"/>
    </source>
</evidence>
<dbReference type="GO" id="GO:0016020">
    <property type="term" value="C:membrane"/>
    <property type="evidence" value="ECO:0007669"/>
    <property type="project" value="UniProtKB-SubCell"/>
</dbReference>
<accession>A0A1Y1S5W7</accession>
<feature type="transmembrane region" description="Helical" evidence="10">
    <location>
        <begin position="157"/>
        <end position="177"/>
    </location>
</feature>
<dbReference type="Pfam" id="PF12906">
    <property type="entry name" value="RINGv"/>
    <property type="match status" value="1"/>
</dbReference>
<organism evidence="12 13">
    <name type="scientific">Enterospora canceri</name>
    <dbReference type="NCBI Taxonomy" id="1081671"/>
    <lineage>
        <taxon>Eukaryota</taxon>
        <taxon>Fungi</taxon>
        <taxon>Fungi incertae sedis</taxon>
        <taxon>Microsporidia</taxon>
        <taxon>Enterocytozoonidae</taxon>
        <taxon>Enterospora</taxon>
    </lineage>
</organism>
<dbReference type="GO" id="GO:0008270">
    <property type="term" value="F:zinc ion binding"/>
    <property type="evidence" value="ECO:0007669"/>
    <property type="project" value="UniProtKB-KW"/>
</dbReference>
<evidence type="ECO:0000256" key="6">
    <source>
        <dbReference type="ARBA" id="ARBA00022786"/>
    </source>
</evidence>
<keyword evidence="5" id="KW-0863">Zinc-finger</keyword>
<dbReference type="EMBL" id="LWDP01000045">
    <property type="protein sequence ID" value="ORD93817.1"/>
    <property type="molecule type" value="Genomic_DNA"/>
</dbReference>
<keyword evidence="13" id="KW-1185">Reference proteome</keyword>
<comment type="caution">
    <text evidence="12">The sequence shown here is derived from an EMBL/GenBank/DDBJ whole genome shotgun (WGS) entry which is preliminary data.</text>
</comment>
<keyword evidence="9 10" id="KW-0472">Membrane</keyword>
<keyword evidence="6" id="KW-0833">Ubl conjugation pathway</keyword>
<reference evidence="12 13" key="1">
    <citation type="journal article" date="2017" name="Environ. Microbiol.">
        <title>Decay of the glycolytic pathway and adaptation to intranuclear parasitism within Enterocytozoonidae microsporidia.</title>
        <authorList>
            <person name="Wiredu Boakye D."/>
            <person name="Jaroenlak P."/>
            <person name="Prachumwat A."/>
            <person name="Williams T.A."/>
            <person name="Bateman K.S."/>
            <person name="Itsathitphaisarn O."/>
            <person name="Sritunyalucksana K."/>
            <person name="Paszkiewicz K.H."/>
            <person name="Moore K.A."/>
            <person name="Stentiford G.D."/>
            <person name="Williams B.A."/>
        </authorList>
    </citation>
    <scope>NUCLEOTIDE SEQUENCE [LARGE SCALE GENOMIC DNA]</scope>
    <source>
        <strain evidence="12 13">GB1</strain>
    </source>
</reference>
<comment type="subcellular location">
    <subcellularLocation>
        <location evidence="1">Membrane</location>
        <topology evidence="1">Multi-pass membrane protein</topology>
    </subcellularLocation>
</comment>
<dbReference type="SMART" id="SM00744">
    <property type="entry name" value="RINGv"/>
    <property type="match status" value="1"/>
</dbReference>
<dbReference type="Proteomes" id="UP000192639">
    <property type="component" value="Unassembled WGS sequence"/>
</dbReference>
<evidence type="ECO:0000313" key="13">
    <source>
        <dbReference type="Proteomes" id="UP000192639"/>
    </source>
</evidence>
<feature type="transmembrane region" description="Helical" evidence="10">
    <location>
        <begin position="123"/>
        <end position="151"/>
    </location>
</feature>
<feature type="transmembrane region" description="Helical" evidence="10">
    <location>
        <begin position="77"/>
        <end position="102"/>
    </location>
</feature>
<dbReference type="SUPFAM" id="SSF57850">
    <property type="entry name" value="RING/U-box"/>
    <property type="match status" value="1"/>
</dbReference>
<gene>
    <name evidence="12" type="primary">MARH6</name>
    <name evidence="12" type="ORF">ECANGB1_1503</name>
</gene>
<evidence type="ECO:0000256" key="1">
    <source>
        <dbReference type="ARBA" id="ARBA00004141"/>
    </source>
</evidence>
<dbReference type="PROSITE" id="PS51292">
    <property type="entry name" value="ZF_RING_CH"/>
    <property type="match status" value="1"/>
</dbReference>
<keyword evidence="2" id="KW-0808">Transferase</keyword>
<dbReference type="GO" id="GO:0016740">
    <property type="term" value="F:transferase activity"/>
    <property type="evidence" value="ECO:0007669"/>
    <property type="project" value="UniProtKB-KW"/>
</dbReference>
<dbReference type="PANTHER" id="PTHR46065">
    <property type="entry name" value="E3 UBIQUITIN-PROTEIN LIGASE MARCH 2/3 FAMILY MEMBER"/>
    <property type="match status" value="1"/>
</dbReference>
<dbReference type="InterPro" id="IPR011016">
    <property type="entry name" value="Znf_RING-CH"/>
</dbReference>
<dbReference type="VEuPathDB" id="MicrosporidiaDB:ECANGB1_1503"/>
<sequence length="201" mass="23674">MCDSLQTDTPTCRICYGENEPQNALISPCLCKGSVKFIHEKCLRFWRLHGKETKQFNVCEQCKSEYTVTTDYNLKNWIIHTITSTLLLLAYTSSLCIFRLLYHIYSAVIEDLASIQGDITQKLYHSACVLIFFTLYSLYSNGPLLGIFNYIFTFWRIIQYNFTIDKVIFICFTIFYLKSLYREIKIQVQAHAFYLMNKILY</sequence>
<evidence type="ECO:0000259" key="11">
    <source>
        <dbReference type="PROSITE" id="PS51292"/>
    </source>
</evidence>
<proteinExistence type="predicted"/>
<evidence type="ECO:0000256" key="9">
    <source>
        <dbReference type="ARBA" id="ARBA00023136"/>
    </source>
</evidence>
<evidence type="ECO:0000256" key="4">
    <source>
        <dbReference type="ARBA" id="ARBA00022723"/>
    </source>
</evidence>
<protein>
    <submittedName>
        <fullName evidence="12">MARH6</fullName>
    </submittedName>
</protein>
<keyword evidence="8 10" id="KW-1133">Transmembrane helix</keyword>
<keyword evidence="3 10" id="KW-0812">Transmembrane</keyword>
<keyword evidence="4" id="KW-0479">Metal-binding</keyword>
<dbReference type="InterPro" id="IPR013083">
    <property type="entry name" value="Znf_RING/FYVE/PHD"/>
</dbReference>
<name>A0A1Y1S5W7_9MICR</name>
<dbReference type="PANTHER" id="PTHR46065:SF3">
    <property type="entry name" value="FI20425P1"/>
    <property type="match status" value="1"/>
</dbReference>
<evidence type="ECO:0000313" key="12">
    <source>
        <dbReference type="EMBL" id="ORD93817.1"/>
    </source>
</evidence>
<dbReference type="Gene3D" id="3.30.40.10">
    <property type="entry name" value="Zinc/RING finger domain, C3HC4 (zinc finger)"/>
    <property type="match status" value="1"/>
</dbReference>
<evidence type="ECO:0000256" key="5">
    <source>
        <dbReference type="ARBA" id="ARBA00022771"/>
    </source>
</evidence>
<evidence type="ECO:0000256" key="7">
    <source>
        <dbReference type="ARBA" id="ARBA00022833"/>
    </source>
</evidence>
<dbReference type="CDD" id="cd16495">
    <property type="entry name" value="RING_CH-C4HC3_MARCH"/>
    <property type="match status" value="1"/>
</dbReference>
<feature type="domain" description="RING-CH-type" evidence="11">
    <location>
        <begin position="4"/>
        <end position="69"/>
    </location>
</feature>
<evidence type="ECO:0000256" key="8">
    <source>
        <dbReference type="ARBA" id="ARBA00022989"/>
    </source>
</evidence>